<proteinExistence type="predicted"/>
<dbReference type="HOGENOM" id="CLU_3305586_0_0_9"/>
<comment type="caution">
    <text evidence="2">The sequence shown here is derived from an EMBL/GenBank/DDBJ whole genome shotgun (WGS) entry which is preliminary data.</text>
</comment>
<reference evidence="2 3" key="1">
    <citation type="submission" date="2007-03" db="EMBL/GenBank/DDBJ databases">
        <authorList>
            <person name="Fulton L."/>
            <person name="Clifton S."/>
            <person name="Fulton B."/>
            <person name="Xu J."/>
            <person name="Minx P."/>
            <person name="Pepin K.H."/>
            <person name="Johnson M."/>
            <person name="Thiruvilangam P."/>
            <person name="Bhonagiri V."/>
            <person name="Nash W.E."/>
            <person name="Mardis E.R."/>
            <person name="Wilson R.K."/>
        </authorList>
    </citation>
    <scope>NUCLEOTIDE SEQUENCE [LARGE SCALE GENOMIC DNA]</scope>
    <source>
        <strain evidence="2 3">ATCC 29174</strain>
    </source>
</reference>
<gene>
    <name evidence="2" type="ORF">RUMOBE_02834</name>
</gene>
<reference evidence="2 3" key="2">
    <citation type="submission" date="2007-04" db="EMBL/GenBank/DDBJ databases">
        <title>Draft genome sequence of Ruminococcus obeum (ATCC 29174).</title>
        <authorList>
            <person name="Sudarsanam P."/>
            <person name="Ley R."/>
            <person name="Guruge J."/>
            <person name="Turnbaugh P.J."/>
            <person name="Mahowald M."/>
            <person name="Liep D."/>
            <person name="Gordon J."/>
        </authorList>
    </citation>
    <scope>NUCLEOTIDE SEQUENCE [LARGE SCALE GENOMIC DNA]</scope>
    <source>
        <strain evidence="2 3">ATCC 29174</strain>
    </source>
</reference>
<organism evidence="2 3">
    <name type="scientific">Blautia obeum ATCC 29174</name>
    <dbReference type="NCBI Taxonomy" id="411459"/>
    <lineage>
        <taxon>Bacteria</taxon>
        <taxon>Bacillati</taxon>
        <taxon>Bacillota</taxon>
        <taxon>Clostridia</taxon>
        <taxon>Lachnospirales</taxon>
        <taxon>Lachnospiraceae</taxon>
        <taxon>Blautia</taxon>
    </lineage>
</organism>
<dbReference type="EMBL" id="AAVO02000013">
    <property type="protein sequence ID" value="EDM86684.1"/>
    <property type="molecule type" value="Genomic_DNA"/>
</dbReference>
<dbReference type="Proteomes" id="UP000006002">
    <property type="component" value="Unassembled WGS sequence"/>
</dbReference>
<feature type="transmembrane region" description="Helical" evidence="1">
    <location>
        <begin position="7"/>
        <end position="30"/>
    </location>
</feature>
<keyword evidence="1" id="KW-0812">Transmembrane</keyword>
<accession>A5ZUZ9</accession>
<keyword evidence="1" id="KW-1133">Transmembrane helix</keyword>
<name>A5ZUZ9_9FIRM</name>
<evidence type="ECO:0000313" key="3">
    <source>
        <dbReference type="Proteomes" id="UP000006002"/>
    </source>
</evidence>
<keyword evidence="1" id="KW-0472">Membrane</keyword>
<protein>
    <submittedName>
        <fullName evidence="2">Uncharacterized protein</fullName>
    </submittedName>
</protein>
<evidence type="ECO:0000313" key="2">
    <source>
        <dbReference type="EMBL" id="EDM86684.1"/>
    </source>
</evidence>
<sequence length="39" mass="4506">MKAGGRLKILIAIIIFSAIILFHEFGHFLFCQIKRNQCN</sequence>
<evidence type="ECO:0000256" key="1">
    <source>
        <dbReference type="SAM" id="Phobius"/>
    </source>
</evidence>
<dbReference type="AlphaFoldDB" id="A5ZUZ9"/>